<evidence type="ECO:0000256" key="1">
    <source>
        <dbReference type="ARBA" id="ARBA00022737"/>
    </source>
</evidence>
<feature type="repeat" description="PPR" evidence="2">
    <location>
        <begin position="28"/>
        <end position="62"/>
    </location>
</feature>
<evidence type="ECO:0008006" key="5">
    <source>
        <dbReference type="Google" id="ProtNLM"/>
    </source>
</evidence>
<dbReference type="NCBIfam" id="TIGR00756">
    <property type="entry name" value="PPR"/>
    <property type="match status" value="1"/>
</dbReference>
<organism evidence="3 4">
    <name type="scientific">Gossypium barbadense</name>
    <name type="common">Sea Island cotton</name>
    <name type="synonym">Hibiscus barbadensis</name>
    <dbReference type="NCBI Taxonomy" id="3634"/>
    <lineage>
        <taxon>Eukaryota</taxon>
        <taxon>Viridiplantae</taxon>
        <taxon>Streptophyta</taxon>
        <taxon>Embryophyta</taxon>
        <taxon>Tracheophyta</taxon>
        <taxon>Spermatophyta</taxon>
        <taxon>Magnoliopsida</taxon>
        <taxon>eudicotyledons</taxon>
        <taxon>Gunneridae</taxon>
        <taxon>Pentapetalae</taxon>
        <taxon>rosids</taxon>
        <taxon>malvids</taxon>
        <taxon>Malvales</taxon>
        <taxon>Malvaceae</taxon>
        <taxon>Malvoideae</taxon>
        <taxon>Gossypium</taxon>
    </lineage>
</organism>
<dbReference type="Proteomes" id="UP000239757">
    <property type="component" value="Unassembled WGS sequence"/>
</dbReference>
<evidence type="ECO:0000313" key="3">
    <source>
        <dbReference type="EMBL" id="PPR98778.1"/>
    </source>
</evidence>
<evidence type="ECO:0000256" key="2">
    <source>
        <dbReference type="PROSITE-ProRule" id="PRU00708"/>
    </source>
</evidence>
<dbReference type="PANTHER" id="PTHR47926:SF347">
    <property type="entry name" value="PENTATRICOPEPTIDE REPEAT-CONTAINING PROTEIN"/>
    <property type="match status" value="1"/>
</dbReference>
<dbReference type="InterPro" id="IPR046960">
    <property type="entry name" value="PPR_At4g14850-like_plant"/>
</dbReference>
<dbReference type="AlphaFoldDB" id="A0A2P5X618"/>
<dbReference type="Gene3D" id="1.25.40.10">
    <property type="entry name" value="Tetratricopeptide repeat domain"/>
    <property type="match status" value="1"/>
</dbReference>
<dbReference type="PANTHER" id="PTHR47926">
    <property type="entry name" value="PENTATRICOPEPTIDE REPEAT-CONTAINING PROTEIN"/>
    <property type="match status" value="1"/>
</dbReference>
<gene>
    <name evidence="3" type="ORF">GOBAR_AA21894</name>
</gene>
<dbReference type="InterPro" id="IPR002885">
    <property type="entry name" value="PPR_rpt"/>
</dbReference>
<protein>
    <recommendedName>
        <fullName evidence="5">Pentatricopeptide repeat-containing protein</fullName>
    </recommendedName>
</protein>
<dbReference type="GO" id="GO:0009451">
    <property type="term" value="P:RNA modification"/>
    <property type="evidence" value="ECO:0007669"/>
    <property type="project" value="InterPro"/>
</dbReference>
<accession>A0A2P5X618</accession>
<dbReference type="Pfam" id="PF01535">
    <property type="entry name" value="PPR"/>
    <property type="match status" value="1"/>
</dbReference>
<dbReference type="OrthoDB" id="9990610at2759"/>
<dbReference type="InterPro" id="IPR011990">
    <property type="entry name" value="TPR-like_helical_dom_sf"/>
</dbReference>
<reference evidence="3 4" key="1">
    <citation type="submission" date="2015-01" db="EMBL/GenBank/DDBJ databases">
        <title>Genome of allotetraploid Gossypium barbadense reveals genomic plasticity and fiber elongation in cotton evolution.</title>
        <authorList>
            <person name="Chen X."/>
            <person name="Liu X."/>
            <person name="Zhao B."/>
            <person name="Zheng H."/>
            <person name="Hu Y."/>
            <person name="Lu G."/>
            <person name="Yang C."/>
            <person name="Chen J."/>
            <person name="Shan C."/>
            <person name="Zhang L."/>
            <person name="Zhou Y."/>
            <person name="Wang L."/>
            <person name="Guo W."/>
            <person name="Bai Y."/>
            <person name="Ruan J."/>
            <person name="Shangguan X."/>
            <person name="Mao Y."/>
            <person name="Jiang J."/>
            <person name="Zhu Y."/>
            <person name="Lei J."/>
            <person name="Kang H."/>
            <person name="Chen S."/>
            <person name="He X."/>
            <person name="Wang R."/>
            <person name="Wang Y."/>
            <person name="Chen J."/>
            <person name="Wang L."/>
            <person name="Yu S."/>
            <person name="Wang B."/>
            <person name="Wei J."/>
            <person name="Song S."/>
            <person name="Lu X."/>
            <person name="Gao Z."/>
            <person name="Gu W."/>
            <person name="Deng X."/>
            <person name="Ma D."/>
            <person name="Wang S."/>
            <person name="Liang W."/>
            <person name="Fang L."/>
            <person name="Cai C."/>
            <person name="Zhu X."/>
            <person name="Zhou B."/>
            <person name="Zhang Y."/>
            <person name="Chen Z."/>
            <person name="Xu S."/>
            <person name="Zhu R."/>
            <person name="Wang S."/>
            <person name="Zhang T."/>
            <person name="Zhao G."/>
        </authorList>
    </citation>
    <scope>NUCLEOTIDE SEQUENCE [LARGE SCALE GENOMIC DNA]</scope>
    <source>
        <strain evidence="4">cv. Xinhai21</strain>
        <tissue evidence="3">Leaf</tissue>
    </source>
</reference>
<dbReference type="PROSITE" id="PS51375">
    <property type="entry name" value="PPR"/>
    <property type="match status" value="1"/>
</dbReference>
<sequence>MIFDGCALNHRLDDAIQLLEKIPMPLKDVVAWNSMIYGYLKFQRVDEGVNLLLKMSHWNMVGSGVKLSSNTLSCVLKAFANVMALHLGVQTSSRQMQDACAVFSEKRYGNLVIWTASSCGLEALDKAKETFAMVFMRSLDSEVFVGNSLVVLYTLRGNNNDAGVAFYNVGEKNVALWNSVIVDVHSMVKYIGLYKFTAIKLQHYVCMVDALGTCGALE</sequence>
<dbReference type="EMBL" id="KZ665594">
    <property type="protein sequence ID" value="PPR98778.1"/>
    <property type="molecule type" value="Genomic_DNA"/>
</dbReference>
<proteinExistence type="predicted"/>
<name>A0A2P5X618_GOSBA</name>
<dbReference type="GO" id="GO:0003723">
    <property type="term" value="F:RNA binding"/>
    <property type="evidence" value="ECO:0007669"/>
    <property type="project" value="InterPro"/>
</dbReference>
<keyword evidence="1" id="KW-0677">Repeat</keyword>
<evidence type="ECO:0000313" key="4">
    <source>
        <dbReference type="Proteomes" id="UP000239757"/>
    </source>
</evidence>